<accession>A0A138ZWG5</accession>
<name>A0A138ZWG5_GONPJ</name>
<dbReference type="STRING" id="1344416.A0A138ZWG5"/>
<dbReference type="SUPFAM" id="SSF57756">
    <property type="entry name" value="Retrovirus zinc finger-like domains"/>
    <property type="match status" value="1"/>
</dbReference>
<dbReference type="EMBL" id="KQ965970">
    <property type="protein sequence ID" value="KXS08811.1"/>
    <property type="molecule type" value="Genomic_DNA"/>
</dbReference>
<keyword evidence="1" id="KW-0862">Zinc</keyword>
<evidence type="ECO:0000313" key="3">
    <source>
        <dbReference type="EMBL" id="KXS08811.1"/>
    </source>
</evidence>
<protein>
    <recommendedName>
        <fullName evidence="2">CCHC-type domain-containing protein</fullName>
    </recommendedName>
</protein>
<feature type="domain" description="CCHC-type" evidence="2">
    <location>
        <begin position="1"/>
        <end position="14"/>
    </location>
</feature>
<keyword evidence="1" id="KW-0863">Zinc-finger</keyword>
<organism evidence="3 4">
    <name type="scientific">Gonapodya prolifera (strain JEL478)</name>
    <name type="common">Monoblepharis prolifera</name>
    <dbReference type="NCBI Taxonomy" id="1344416"/>
    <lineage>
        <taxon>Eukaryota</taxon>
        <taxon>Fungi</taxon>
        <taxon>Fungi incertae sedis</taxon>
        <taxon>Chytridiomycota</taxon>
        <taxon>Chytridiomycota incertae sedis</taxon>
        <taxon>Monoblepharidomycetes</taxon>
        <taxon>Monoblepharidales</taxon>
        <taxon>Gonapodyaceae</taxon>
        <taxon>Gonapodya</taxon>
    </lineage>
</organism>
<feature type="non-terminal residue" evidence="3">
    <location>
        <position position="1"/>
    </location>
</feature>
<dbReference type="GO" id="GO:0008270">
    <property type="term" value="F:zinc ion binding"/>
    <property type="evidence" value="ECO:0007669"/>
    <property type="project" value="UniProtKB-KW"/>
</dbReference>
<dbReference type="AlphaFoldDB" id="A0A138ZWG5"/>
<dbReference type="Proteomes" id="UP000070544">
    <property type="component" value="Unassembled WGS sequence"/>
</dbReference>
<feature type="non-terminal residue" evidence="3">
    <location>
        <position position="96"/>
    </location>
</feature>
<keyword evidence="4" id="KW-1185">Reference proteome</keyword>
<dbReference type="Pfam" id="PF00098">
    <property type="entry name" value="zf-CCHC"/>
    <property type="match status" value="1"/>
</dbReference>
<evidence type="ECO:0000259" key="2">
    <source>
        <dbReference type="PROSITE" id="PS50158"/>
    </source>
</evidence>
<keyword evidence="1" id="KW-0479">Metal-binding</keyword>
<dbReference type="PROSITE" id="PS50158">
    <property type="entry name" value="ZF_CCHC"/>
    <property type="match status" value="1"/>
</dbReference>
<evidence type="ECO:0000256" key="1">
    <source>
        <dbReference type="PROSITE-ProRule" id="PRU00047"/>
    </source>
</evidence>
<dbReference type="GO" id="GO:0003676">
    <property type="term" value="F:nucleic acid binding"/>
    <property type="evidence" value="ECO:0007669"/>
    <property type="project" value="InterPro"/>
</dbReference>
<gene>
    <name evidence="3" type="ORF">M427DRAFT_82656</name>
</gene>
<sequence>CFNCGGYGHLASSCWSPAWCFNCGGLRHTAADCSTPRRCGNCYGTDHKWWNCSEPEFCKHFTGSGFYLAKDCAECRLKKIFTNCHTCGGMYHFAED</sequence>
<dbReference type="OrthoDB" id="7608935at2759"/>
<dbReference type="SMART" id="SM00343">
    <property type="entry name" value="ZnF_C2HC"/>
    <property type="match status" value="4"/>
</dbReference>
<dbReference type="InterPro" id="IPR001878">
    <property type="entry name" value="Znf_CCHC"/>
</dbReference>
<dbReference type="Gene3D" id="4.10.60.10">
    <property type="entry name" value="Zinc finger, CCHC-type"/>
    <property type="match status" value="1"/>
</dbReference>
<dbReference type="InterPro" id="IPR036875">
    <property type="entry name" value="Znf_CCHC_sf"/>
</dbReference>
<proteinExistence type="predicted"/>
<reference evidence="3 4" key="1">
    <citation type="journal article" date="2015" name="Genome Biol. Evol.">
        <title>Phylogenomic analyses indicate that early fungi evolved digesting cell walls of algal ancestors of land plants.</title>
        <authorList>
            <person name="Chang Y."/>
            <person name="Wang S."/>
            <person name="Sekimoto S."/>
            <person name="Aerts A.L."/>
            <person name="Choi C."/>
            <person name="Clum A."/>
            <person name="LaButti K.M."/>
            <person name="Lindquist E.A."/>
            <person name="Yee Ngan C."/>
            <person name="Ohm R.A."/>
            <person name="Salamov A.A."/>
            <person name="Grigoriev I.V."/>
            <person name="Spatafora J.W."/>
            <person name="Berbee M.L."/>
        </authorList>
    </citation>
    <scope>NUCLEOTIDE SEQUENCE [LARGE SCALE GENOMIC DNA]</scope>
    <source>
        <strain evidence="3 4">JEL478</strain>
    </source>
</reference>
<evidence type="ECO:0000313" key="4">
    <source>
        <dbReference type="Proteomes" id="UP000070544"/>
    </source>
</evidence>